<dbReference type="Proteomes" id="UP000824140">
    <property type="component" value="Unassembled WGS sequence"/>
</dbReference>
<reference evidence="2" key="1">
    <citation type="submission" date="2020-10" db="EMBL/GenBank/DDBJ databases">
        <authorList>
            <person name="Gilroy R."/>
        </authorList>
    </citation>
    <scope>NUCLEOTIDE SEQUENCE</scope>
    <source>
        <strain evidence="2">13766</strain>
    </source>
</reference>
<dbReference type="InterPro" id="IPR017853">
    <property type="entry name" value="GH"/>
</dbReference>
<evidence type="ECO:0000313" key="3">
    <source>
        <dbReference type="Proteomes" id="UP000824140"/>
    </source>
</evidence>
<dbReference type="AlphaFoldDB" id="A0A9D1G264"/>
<protein>
    <recommendedName>
        <fullName evidence="1">Glycoside hydrolase 123-like N-terminal domain-containing protein</fullName>
    </recommendedName>
</protein>
<proteinExistence type="predicted"/>
<name>A0A9D1G264_9FIRM</name>
<dbReference type="SUPFAM" id="SSF51445">
    <property type="entry name" value="(Trans)glycosidases"/>
    <property type="match status" value="1"/>
</dbReference>
<evidence type="ECO:0000313" key="2">
    <source>
        <dbReference type="EMBL" id="HIS93921.1"/>
    </source>
</evidence>
<dbReference type="InterPro" id="IPR045711">
    <property type="entry name" value="GH123-like_N"/>
</dbReference>
<accession>A0A9D1G264</accession>
<evidence type="ECO:0000259" key="1">
    <source>
        <dbReference type="Pfam" id="PF19543"/>
    </source>
</evidence>
<feature type="domain" description="Glycoside hydrolase 123-like N-terminal" evidence="1">
    <location>
        <begin position="251"/>
        <end position="429"/>
    </location>
</feature>
<dbReference type="EMBL" id="DVJN01000247">
    <property type="protein sequence ID" value="HIS93921.1"/>
    <property type="molecule type" value="Genomic_DNA"/>
</dbReference>
<dbReference type="Pfam" id="PF19543">
    <property type="entry name" value="GH123_N"/>
    <property type="match status" value="2"/>
</dbReference>
<sequence length="691" mass="78278">MEVMAPWLPLEASQTEAGVEIRAWGRVYRQENAYFPTSIESQGRELLYAPARLVGEANGEPIHWEDAGCYLLNPTDASACINGYAQSQCLIVNSCLQMDFDGGARWDVRVMPRGKTVPQVFGLEPCPIRGWELTKLYLEIPLRRESAKLYCSWRDAWDGNNGLYTRGGERLAENGAIPSGGFVAPFLPALWVGDERVGLQLTAESDEYWQSAAAERAMEIIDAGDHWVLRCNLLESLPDCWEQPDASCPVISYSFGLIATPVKPFTNDHLKIKAVHIDCFAKITGDYWPFLQGPVEEESTESVIDRLCRAGVNTLILHEKWNKIQNNWNVPVSTEREIRQLVSLCHSRGMRVIPYFGYEITSSMPEYTQVRDEVIWRGPRGRENYSGWYRVPYQRAARVCQESRWMEPFLEGMLACVDRFHFDGLYLDSTSAPSGCVNERHGCGYVGRDGRRHPTYPIFATREVFKRIYARIHARGGLVNPHPAGATIPFITSFCDMLWDGEHIQTRIRDEGLKNFSLDYFRAEYLGRNFGIPVQFIVYEFPGVWDFDMALSLSLLHGVYPRPNSVLHPLDVMEKIWGIVETFGICEAGFAGYWENAAAIRLSNASVKASYYERKQVDGSVRLLVVVSNPTIEAAEACTLRIESAYFGQERVAQVYDALENRFALAQAGEIAFSLAPYAYKIYEIVLNSER</sequence>
<comment type="caution">
    <text evidence="2">The sequence shown here is derived from an EMBL/GenBank/DDBJ whole genome shotgun (WGS) entry which is preliminary data.</text>
</comment>
<organism evidence="2 3">
    <name type="scientific">Candidatus Alectryocaccomicrobium excrementavium</name>
    <dbReference type="NCBI Taxonomy" id="2840668"/>
    <lineage>
        <taxon>Bacteria</taxon>
        <taxon>Bacillati</taxon>
        <taxon>Bacillota</taxon>
        <taxon>Clostridia</taxon>
        <taxon>Candidatus Alectryocaccomicrobium</taxon>
    </lineage>
</organism>
<gene>
    <name evidence="2" type="ORF">IAA84_12975</name>
</gene>
<feature type="domain" description="Glycoside hydrolase 123-like N-terminal" evidence="1">
    <location>
        <begin position="574"/>
        <end position="616"/>
    </location>
</feature>
<reference evidence="2" key="2">
    <citation type="journal article" date="2021" name="PeerJ">
        <title>Extensive microbial diversity within the chicken gut microbiome revealed by metagenomics and culture.</title>
        <authorList>
            <person name="Gilroy R."/>
            <person name="Ravi A."/>
            <person name="Getino M."/>
            <person name="Pursley I."/>
            <person name="Horton D.L."/>
            <person name="Alikhan N.F."/>
            <person name="Baker D."/>
            <person name="Gharbi K."/>
            <person name="Hall N."/>
            <person name="Watson M."/>
            <person name="Adriaenssens E.M."/>
            <person name="Foster-Nyarko E."/>
            <person name="Jarju S."/>
            <person name="Secka A."/>
            <person name="Antonio M."/>
            <person name="Oren A."/>
            <person name="Chaudhuri R.R."/>
            <person name="La Ragione R."/>
            <person name="Hildebrand F."/>
            <person name="Pallen M.J."/>
        </authorList>
    </citation>
    <scope>NUCLEOTIDE SEQUENCE</scope>
    <source>
        <strain evidence="2">13766</strain>
    </source>
</reference>